<keyword evidence="1" id="KW-0732">Signal</keyword>
<accession>A0ABT2E6N0</accession>
<dbReference type="InterPro" id="IPR042230">
    <property type="entry name" value="CusF_sf"/>
</dbReference>
<keyword evidence="3" id="KW-1185">Reference proteome</keyword>
<dbReference type="Proteomes" id="UP001205357">
    <property type="component" value="Unassembled WGS sequence"/>
</dbReference>
<comment type="caution">
    <text evidence="2">The sequence shown here is derived from an EMBL/GenBank/DDBJ whole genome shotgun (WGS) entry which is preliminary data.</text>
</comment>
<evidence type="ECO:0000256" key="1">
    <source>
        <dbReference type="SAM" id="SignalP"/>
    </source>
</evidence>
<proteinExistence type="predicted"/>
<dbReference type="InterPro" id="IPR021647">
    <property type="entry name" value="CusF_Ec"/>
</dbReference>
<gene>
    <name evidence="2" type="ORF">MUU47_20965</name>
</gene>
<reference evidence="2 3" key="1">
    <citation type="submission" date="2022-04" db="EMBL/GenBank/DDBJ databases">
        <title>Proposal of a three novel species of Scandinavium, Scandinavium hiltneri, Scandinavium manionii, Scandinavium tedordense.</title>
        <authorList>
            <person name="Maddock D.W."/>
            <person name="Brady C.L."/>
            <person name="Denman S."/>
            <person name="Arnold D."/>
        </authorList>
    </citation>
    <scope>NUCLEOTIDE SEQUENCE [LARGE SCALE GENOMIC DNA]</scope>
    <source>
        <strain evidence="2 3">H11S7</strain>
    </source>
</reference>
<name>A0ABT2E6N0_9ENTR</name>
<protein>
    <submittedName>
        <fullName evidence="2">Copper-binding protein</fullName>
    </submittedName>
</protein>
<dbReference type="RefSeq" id="WP_258990075.1">
    <property type="nucleotide sequence ID" value="NZ_JALIGE010000076.1"/>
</dbReference>
<organism evidence="2 3">
    <name type="scientific">Scandinavium hiltneri</name>
    <dbReference type="NCBI Taxonomy" id="2926519"/>
    <lineage>
        <taxon>Bacteria</taxon>
        <taxon>Pseudomonadati</taxon>
        <taxon>Pseudomonadota</taxon>
        <taxon>Gammaproteobacteria</taxon>
        <taxon>Enterobacterales</taxon>
        <taxon>Enterobacteriaceae</taxon>
        <taxon>Scandinavium</taxon>
    </lineage>
</organism>
<evidence type="ECO:0000313" key="2">
    <source>
        <dbReference type="EMBL" id="MCS2163546.1"/>
    </source>
</evidence>
<dbReference type="Pfam" id="PF11604">
    <property type="entry name" value="CusF_Ec"/>
    <property type="match status" value="1"/>
</dbReference>
<sequence>MKFPLSTALLGALLVFVFSPAQAADSALAVNLAAPAPVYHVKGVIKSISPHALTLSHDAVPELQWPPMTMPFALAKNLVLPALSVNDPVDFDVSLLDGRYEIIALTVRH</sequence>
<feature type="chain" id="PRO_5046703177" evidence="1">
    <location>
        <begin position="24"/>
        <end position="109"/>
    </location>
</feature>
<feature type="signal peptide" evidence="1">
    <location>
        <begin position="1"/>
        <end position="23"/>
    </location>
</feature>
<dbReference type="Gene3D" id="2.40.50.320">
    <property type="entry name" value="Copper binding periplasmic protein CusF"/>
    <property type="match status" value="1"/>
</dbReference>
<dbReference type="EMBL" id="JALIGE010000076">
    <property type="protein sequence ID" value="MCS2163546.1"/>
    <property type="molecule type" value="Genomic_DNA"/>
</dbReference>
<evidence type="ECO:0000313" key="3">
    <source>
        <dbReference type="Proteomes" id="UP001205357"/>
    </source>
</evidence>